<dbReference type="AlphaFoldDB" id="A0AB34L924"/>
<organism evidence="1 2">
    <name type="scientific">Parabacteroides distasonis str. 3776 D15 i</name>
    <dbReference type="NCBI Taxonomy" id="1339342"/>
    <lineage>
        <taxon>Bacteria</taxon>
        <taxon>Pseudomonadati</taxon>
        <taxon>Bacteroidota</taxon>
        <taxon>Bacteroidia</taxon>
        <taxon>Bacteroidales</taxon>
        <taxon>Tannerellaceae</taxon>
        <taxon>Parabacteroides</taxon>
    </lineage>
</organism>
<dbReference type="EMBL" id="JNHK01000087">
    <property type="protein sequence ID" value="KDS37940.1"/>
    <property type="molecule type" value="Genomic_DNA"/>
</dbReference>
<protein>
    <submittedName>
        <fullName evidence="1">Uncharacterized protein</fullName>
    </submittedName>
</protein>
<name>A0AB34L924_PARDI</name>
<dbReference type="Proteomes" id="UP000027850">
    <property type="component" value="Unassembled WGS sequence"/>
</dbReference>
<accession>A0AB34L924</accession>
<comment type="caution">
    <text evidence="1">The sequence shown here is derived from an EMBL/GenBank/DDBJ whole genome shotgun (WGS) entry which is preliminary data.</text>
</comment>
<sequence>MSLSFFKICNYLCPQKKSNKCSDFYRDSEVGDVKIAKKGRV</sequence>
<gene>
    <name evidence="1" type="ORF">M091_0104</name>
</gene>
<evidence type="ECO:0000313" key="1">
    <source>
        <dbReference type="EMBL" id="KDS37940.1"/>
    </source>
</evidence>
<proteinExistence type="predicted"/>
<reference evidence="1 2" key="1">
    <citation type="submission" date="2014-04" db="EMBL/GenBank/DDBJ databases">
        <authorList>
            <person name="Sears C."/>
            <person name="Carroll K."/>
            <person name="Sack B.R."/>
            <person name="Qadri F."/>
            <person name="Myers L.L."/>
            <person name="Chung G.-T."/>
            <person name="Escheverria P."/>
            <person name="Fraser C.M."/>
            <person name="Sadzewicz L."/>
            <person name="Shefchek K.A."/>
            <person name="Tallon L."/>
            <person name="Das S.P."/>
            <person name="Daugherty S."/>
            <person name="Mongodin E.F."/>
        </authorList>
    </citation>
    <scope>NUCLEOTIDE SEQUENCE [LARGE SCALE GENOMIC DNA]</scope>
    <source>
        <strain evidence="1 2">3776 D15 i</strain>
    </source>
</reference>
<evidence type="ECO:0000313" key="2">
    <source>
        <dbReference type="Proteomes" id="UP000027850"/>
    </source>
</evidence>